<organism evidence="2 3">
    <name type="scientific">Portunus trituberculatus</name>
    <name type="common">Swimming crab</name>
    <name type="synonym">Neptunus trituberculatus</name>
    <dbReference type="NCBI Taxonomy" id="210409"/>
    <lineage>
        <taxon>Eukaryota</taxon>
        <taxon>Metazoa</taxon>
        <taxon>Ecdysozoa</taxon>
        <taxon>Arthropoda</taxon>
        <taxon>Crustacea</taxon>
        <taxon>Multicrustacea</taxon>
        <taxon>Malacostraca</taxon>
        <taxon>Eumalacostraca</taxon>
        <taxon>Eucarida</taxon>
        <taxon>Decapoda</taxon>
        <taxon>Pleocyemata</taxon>
        <taxon>Brachyura</taxon>
        <taxon>Eubrachyura</taxon>
        <taxon>Portunoidea</taxon>
        <taxon>Portunidae</taxon>
        <taxon>Portuninae</taxon>
        <taxon>Portunus</taxon>
    </lineage>
</organism>
<evidence type="ECO:0000313" key="2">
    <source>
        <dbReference type="EMBL" id="MPC86683.1"/>
    </source>
</evidence>
<gene>
    <name evidence="2" type="ORF">E2C01_081519</name>
</gene>
<evidence type="ECO:0000313" key="3">
    <source>
        <dbReference type="Proteomes" id="UP000324222"/>
    </source>
</evidence>
<comment type="caution">
    <text evidence="2">The sequence shown here is derived from an EMBL/GenBank/DDBJ whole genome shotgun (WGS) entry which is preliminary data.</text>
</comment>
<sequence length="100" mass="11088">MKQPAVVRVWKGGALVGLARRSPLPELSGRPADRAHQQGHSLWLSNDTLGIIYHKPTSGTYLAAASRRQGSASTHHTQRRADRRTDEHDSDVISQTRRKA</sequence>
<feature type="compositionally biased region" description="Basic and acidic residues" evidence="1">
    <location>
        <begin position="79"/>
        <end position="91"/>
    </location>
</feature>
<dbReference type="Proteomes" id="UP000324222">
    <property type="component" value="Unassembled WGS sequence"/>
</dbReference>
<dbReference type="AlphaFoldDB" id="A0A5B7IWK2"/>
<name>A0A5B7IWK2_PORTR</name>
<proteinExistence type="predicted"/>
<evidence type="ECO:0000256" key="1">
    <source>
        <dbReference type="SAM" id="MobiDB-lite"/>
    </source>
</evidence>
<keyword evidence="3" id="KW-1185">Reference proteome</keyword>
<accession>A0A5B7IWK2</accession>
<reference evidence="2 3" key="1">
    <citation type="submission" date="2019-05" db="EMBL/GenBank/DDBJ databases">
        <title>Another draft genome of Portunus trituberculatus and its Hox gene families provides insights of decapod evolution.</title>
        <authorList>
            <person name="Jeong J.-H."/>
            <person name="Song I."/>
            <person name="Kim S."/>
            <person name="Choi T."/>
            <person name="Kim D."/>
            <person name="Ryu S."/>
            <person name="Kim W."/>
        </authorList>
    </citation>
    <scope>NUCLEOTIDE SEQUENCE [LARGE SCALE GENOMIC DNA]</scope>
    <source>
        <tissue evidence="2">Muscle</tissue>
    </source>
</reference>
<feature type="region of interest" description="Disordered" evidence="1">
    <location>
        <begin position="62"/>
        <end position="100"/>
    </location>
</feature>
<dbReference type="EMBL" id="VSRR010072188">
    <property type="protein sequence ID" value="MPC86683.1"/>
    <property type="molecule type" value="Genomic_DNA"/>
</dbReference>
<protein>
    <submittedName>
        <fullName evidence="2">Uncharacterized protein</fullName>
    </submittedName>
</protein>